<sequence length="243" mass="28071">MVEILRNACSLQFSLIQCVHLPLRVIGILGLCTTAGTLLKYGSFVNWKFSLFLYWSPCGTWSSWPGIRSKPRCRSRCAIARTALVFPFLIRGGKPMPLYPFILAFLFCTYNGYLQSRYLSQYAVYADDWVTDPRFLAGFALWFIGMLINIHSDHVLRNLRKPGETGYKIPRGGLFEYVTAANYLGEVVEWCGYALASWSIQGSAFALFTFCVLCTRAQQHHQWYHEKFEDYPKFRKIMIPFLF</sequence>
<evidence type="ECO:0000256" key="12">
    <source>
        <dbReference type="ARBA" id="ARBA00023002"/>
    </source>
</evidence>
<evidence type="ECO:0000256" key="4">
    <source>
        <dbReference type="ARBA" id="ARBA00012049"/>
    </source>
</evidence>
<evidence type="ECO:0000259" key="18">
    <source>
        <dbReference type="Pfam" id="PF02544"/>
    </source>
</evidence>
<feature type="domain" description="3-oxo-5-alpha-steroid 4-dehydrogenase C-terminal" evidence="18">
    <location>
        <begin position="95"/>
        <end position="243"/>
    </location>
</feature>
<keyword evidence="7" id="KW-0256">Endoplasmic reticulum</keyword>
<dbReference type="GO" id="GO:0006702">
    <property type="term" value="P:androgen biosynthetic process"/>
    <property type="evidence" value="ECO:0007669"/>
    <property type="project" value="UniProtKB-ARBA"/>
</dbReference>
<evidence type="ECO:0000256" key="14">
    <source>
        <dbReference type="ARBA" id="ARBA00023136"/>
    </source>
</evidence>
<keyword evidence="14 17" id="KW-0472">Membrane</keyword>
<comment type="catalytic activity">
    <reaction evidence="16">
        <text>17beta-hydroxy-5alpha-androstan-3-one + NADP(+) = testosterone + NADPH + H(+)</text>
        <dbReference type="Rhea" id="RHEA:50820"/>
        <dbReference type="ChEBI" id="CHEBI:15378"/>
        <dbReference type="ChEBI" id="CHEBI:16330"/>
        <dbReference type="ChEBI" id="CHEBI:17347"/>
        <dbReference type="ChEBI" id="CHEBI:57783"/>
        <dbReference type="ChEBI" id="CHEBI:58349"/>
        <dbReference type="EC" id="1.3.1.22"/>
    </reaction>
    <physiologicalReaction direction="right-to-left" evidence="16">
        <dbReference type="Rhea" id="RHEA:50822"/>
    </physiologicalReaction>
</comment>
<organism evidence="19 20">
    <name type="scientific">Sus scrofa</name>
    <name type="common">Pig</name>
    <dbReference type="NCBI Taxonomy" id="9823"/>
    <lineage>
        <taxon>Eukaryota</taxon>
        <taxon>Metazoa</taxon>
        <taxon>Chordata</taxon>
        <taxon>Craniata</taxon>
        <taxon>Vertebrata</taxon>
        <taxon>Euteleostomi</taxon>
        <taxon>Mammalia</taxon>
        <taxon>Eutheria</taxon>
        <taxon>Laurasiatheria</taxon>
        <taxon>Artiodactyla</taxon>
        <taxon>Suina</taxon>
        <taxon>Suidae</taxon>
        <taxon>Sus</taxon>
    </lineage>
</organism>
<proteinExistence type="inferred from homology"/>
<keyword evidence="6" id="KW-0221">Differentiation</keyword>
<evidence type="ECO:0000256" key="2">
    <source>
        <dbReference type="ARBA" id="ARBA00004477"/>
    </source>
</evidence>
<feature type="transmembrane region" description="Helical" evidence="17">
    <location>
        <begin position="134"/>
        <end position="151"/>
    </location>
</feature>
<dbReference type="PANTHER" id="PTHR10556">
    <property type="entry name" value="3-OXO-5-ALPHA-STEROID 4-DEHYDROGENASE"/>
    <property type="match status" value="1"/>
</dbReference>
<comment type="subcellular location">
    <subcellularLocation>
        <location evidence="2">Endoplasmic reticulum membrane</location>
        <topology evidence="2">Multi-pass membrane protein</topology>
    </subcellularLocation>
    <subcellularLocation>
        <location evidence="1">Microsome membrane</location>
        <topology evidence="1">Multi-pass membrane protein</topology>
    </subcellularLocation>
</comment>
<dbReference type="AlphaFoldDB" id="A0A8D0TXZ1"/>
<dbReference type="Gene3D" id="1.20.120.1630">
    <property type="match status" value="1"/>
</dbReference>
<reference evidence="19" key="1">
    <citation type="submission" date="2025-08" db="UniProtKB">
        <authorList>
            <consortium name="Ensembl"/>
        </authorList>
    </citation>
    <scope>IDENTIFICATION</scope>
</reference>
<dbReference type="FunFam" id="1.20.120.1630:FF:000002">
    <property type="entry name" value="Steroid 5 alpha-reductase 1"/>
    <property type="match status" value="1"/>
</dbReference>
<evidence type="ECO:0000256" key="5">
    <source>
        <dbReference type="ARBA" id="ARBA00022692"/>
    </source>
</evidence>
<evidence type="ECO:0000256" key="8">
    <source>
        <dbReference type="ARBA" id="ARBA00022848"/>
    </source>
</evidence>
<keyword evidence="11 17" id="KW-1133">Transmembrane helix</keyword>
<evidence type="ECO:0000256" key="9">
    <source>
        <dbReference type="ARBA" id="ARBA00022857"/>
    </source>
</evidence>
<comment type="catalytic activity">
    <reaction evidence="15">
        <text>5alpha-pregnane-3,20-dione + NADP(+) = progesterone + NADPH + H(+)</text>
        <dbReference type="Rhea" id="RHEA:21952"/>
        <dbReference type="ChEBI" id="CHEBI:15378"/>
        <dbReference type="ChEBI" id="CHEBI:17026"/>
        <dbReference type="ChEBI" id="CHEBI:28952"/>
        <dbReference type="ChEBI" id="CHEBI:57783"/>
        <dbReference type="ChEBI" id="CHEBI:58349"/>
        <dbReference type="EC" id="1.3.1.22"/>
    </reaction>
    <physiologicalReaction direction="right-to-left" evidence="15">
        <dbReference type="Rhea" id="RHEA:21954"/>
    </physiologicalReaction>
</comment>
<dbReference type="Pfam" id="PF02544">
    <property type="entry name" value="Steroid_dh"/>
    <property type="match status" value="1"/>
</dbReference>
<evidence type="ECO:0000256" key="7">
    <source>
        <dbReference type="ARBA" id="ARBA00022824"/>
    </source>
</evidence>
<evidence type="ECO:0000256" key="3">
    <source>
        <dbReference type="ARBA" id="ARBA00007742"/>
    </source>
</evidence>
<dbReference type="GO" id="GO:0007548">
    <property type="term" value="P:sex differentiation"/>
    <property type="evidence" value="ECO:0007669"/>
    <property type="project" value="UniProtKB-KW"/>
</dbReference>
<keyword evidence="8" id="KW-0492">Microsome</keyword>
<keyword evidence="13" id="KW-0443">Lipid metabolism</keyword>
<evidence type="ECO:0000256" key="11">
    <source>
        <dbReference type="ARBA" id="ARBA00022989"/>
    </source>
</evidence>
<evidence type="ECO:0000256" key="6">
    <source>
        <dbReference type="ARBA" id="ARBA00022782"/>
    </source>
</evidence>
<evidence type="ECO:0000313" key="19">
    <source>
        <dbReference type="Ensembl" id="ENSSSCP00015010648.1"/>
    </source>
</evidence>
<feature type="transmembrane region" description="Helical" evidence="17">
    <location>
        <begin position="21"/>
        <end position="41"/>
    </location>
</feature>
<evidence type="ECO:0000256" key="10">
    <source>
        <dbReference type="ARBA" id="ARBA00022928"/>
    </source>
</evidence>
<accession>A0A8D0TXZ1</accession>
<name>A0A8D0TXZ1_PIG</name>
<keyword evidence="10" id="KW-0726">Sexual differentiation</keyword>
<evidence type="ECO:0000256" key="16">
    <source>
        <dbReference type="ARBA" id="ARBA00049397"/>
    </source>
</evidence>
<dbReference type="GO" id="GO:0030154">
    <property type="term" value="P:cell differentiation"/>
    <property type="evidence" value="ECO:0007669"/>
    <property type="project" value="UniProtKB-KW"/>
</dbReference>
<dbReference type="Proteomes" id="UP000694726">
    <property type="component" value="Unplaced"/>
</dbReference>
<evidence type="ECO:0000313" key="20">
    <source>
        <dbReference type="Proteomes" id="UP000694726"/>
    </source>
</evidence>
<dbReference type="Ensembl" id="ENSSSCT00015027204.1">
    <property type="protein sequence ID" value="ENSSSCP00015010648.1"/>
    <property type="gene ID" value="ENSSSCG00015020483.1"/>
</dbReference>
<dbReference type="PROSITE" id="PS50244">
    <property type="entry name" value="S5A_REDUCTASE"/>
    <property type="match status" value="1"/>
</dbReference>
<dbReference type="InterPro" id="IPR001104">
    <property type="entry name" value="3-oxo-5_a-steroid_4-DH_C"/>
</dbReference>
<keyword evidence="12" id="KW-0560">Oxidoreductase</keyword>
<evidence type="ECO:0000256" key="15">
    <source>
        <dbReference type="ARBA" id="ARBA00048292"/>
    </source>
</evidence>
<dbReference type="PANTHER" id="PTHR10556:SF57">
    <property type="entry name" value="3-OXO-5-ALPHA-STEROID 4-DEHYDROGENASE 1"/>
    <property type="match status" value="1"/>
</dbReference>
<keyword evidence="9" id="KW-0521">NADP</keyword>
<feature type="transmembrane region" description="Helical" evidence="17">
    <location>
        <begin position="96"/>
        <end position="114"/>
    </location>
</feature>
<protein>
    <recommendedName>
        <fullName evidence="4">3-oxo-5alpha-steroid 4-dehydrogenase (NADP(+))</fullName>
        <ecNumber evidence="4">1.3.1.22</ecNumber>
    </recommendedName>
</protein>
<keyword evidence="5 17" id="KW-0812">Transmembrane</keyword>
<dbReference type="InterPro" id="IPR039357">
    <property type="entry name" value="SRD5A/TECR"/>
</dbReference>
<evidence type="ECO:0000256" key="17">
    <source>
        <dbReference type="SAM" id="Phobius"/>
    </source>
</evidence>
<dbReference type="EC" id="1.3.1.22" evidence="4"/>
<dbReference type="GO" id="GO:0047751">
    <property type="term" value="F:3-oxo-5-alpha-steroid 4-dehydrogenase (NADP+) activity"/>
    <property type="evidence" value="ECO:0007669"/>
    <property type="project" value="UniProtKB-EC"/>
</dbReference>
<evidence type="ECO:0000256" key="13">
    <source>
        <dbReference type="ARBA" id="ARBA00023098"/>
    </source>
</evidence>
<comment type="similarity">
    <text evidence="3">Belongs to the steroid 5-alpha reductase family.</text>
</comment>
<evidence type="ECO:0000256" key="1">
    <source>
        <dbReference type="ARBA" id="ARBA00004154"/>
    </source>
</evidence>
<dbReference type="GO" id="GO:0005789">
    <property type="term" value="C:endoplasmic reticulum membrane"/>
    <property type="evidence" value="ECO:0007669"/>
    <property type="project" value="UniProtKB-SubCell"/>
</dbReference>